<evidence type="ECO:0000313" key="1">
    <source>
        <dbReference type="EMBL" id="KAL2823779.1"/>
    </source>
</evidence>
<sequence length="122" mass="13869">MERLADTWKSMNRHDSALQLMTECLELRVTHLGPDHRDTLRTKDILTEWHELEDGEQNTFITPVSSSSSGSSPESVLKRCSLEAHQTPETRYLLTPFLLPIDTHQLLDGQVSFFLVCPSPCC</sequence>
<dbReference type="EMBL" id="JBFXLS010000049">
    <property type="protein sequence ID" value="KAL2823779.1"/>
    <property type="molecule type" value="Genomic_DNA"/>
</dbReference>
<keyword evidence="2" id="KW-1185">Reference proteome</keyword>
<reference evidence="1 2" key="1">
    <citation type="submission" date="2024-07" db="EMBL/GenBank/DDBJ databases">
        <title>Section-level genome sequencing and comparative genomics of Aspergillus sections Usti and Cavernicolus.</title>
        <authorList>
            <consortium name="Lawrence Berkeley National Laboratory"/>
            <person name="Nybo J.L."/>
            <person name="Vesth T.C."/>
            <person name="Theobald S."/>
            <person name="Frisvad J.C."/>
            <person name="Larsen T.O."/>
            <person name="Kjaerboelling I."/>
            <person name="Rothschild-Mancinelli K."/>
            <person name="Lyhne E.K."/>
            <person name="Kogle M.E."/>
            <person name="Barry K."/>
            <person name="Clum A."/>
            <person name="Na H."/>
            <person name="Ledsgaard L."/>
            <person name="Lin J."/>
            <person name="Lipzen A."/>
            <person name="Kuo A."/>
            <person name="Riley R."/>
            <person name="Mondo S."/>
            <person name="LaButti K."/>
            <person name="Haridas S."/>
            <person name="Pangalinan J."/>
            <person name="Salamov A.A."/>
            <person name="Simmons B.A."/>
            <person name="Magnuson J.K."/>
            <person name="Chen J."/>
            <person name="Drula E."/>
            <person name="Henrissat B."/>
            <person name="Wiebenga A."/>
            <person name="Lubbers R.J."/>
            <person name="Gomes A.C."/>
            <person name="Makela M.R."/>
            <person name="Stajich J."/>
            <person name="Grigoriev I.V."/>
            <person name="Mortensen U.H."/>
            <person name="De vries R.P."/>
            <person name="Baker S.E."/>
            <person name="Andersen M.R."/>
        </authorList>
    </citation>
    <scope>NUCLEOTIDE SEQUENCE [LARGE SCALE GENOMIC DNA]</scope>
    <source>
        <strain evidence="1 2">CBS 600.67</strain>
    </source>
</reference>
<evidence type="ECO:0000313" key="2">
    <source>
        <dbReference type="Proteomes" id="UP001610335"/>
    </source>
</evidence>
<accession>A0ABR4I7P8</accession>
<organism evidence="1 2">
    <name type="scientific">Aspergillus cavernicola</name>
    <dbReference type="NCBI Taxonomy" id="176166"/>
    <lineage>
        <taxon>Eukaryota</taxon>
        <taxon>Fungi</taxon>
        <taxon>Dikarya</taxon>
        <taxon>Ascomycota</taxon>
        <taxon>Pezizomycotina</taxon>
        <taxon>Eurotiomycetes</taxon>
        <taxon>Eurotiomycetidae</taxon>
        <taxon>Eurotiales</taxon>
        <taxon>Aspergillaceae</taxon>
        <taxon>Aspergillus</taxon>
        <taxon>Aspergillus subgen. Nidulantes</taxon>
    </lineage>
</organism>
<protein>
    <recommendedName>
        <fullName evidence="3">Kinesin light chain</fullName>
    </recommendedName>
</protein>
<dbReference type="Gene3D" id="1.25.40.10">
    <property type="entry name" value="Tetratricopeptide repeat domain"/>
    <property type="match status" value="1"/>
</dbReference>
<comment type="caution">
    <text evidence="1">The sequence shown here is derived from an EMBL/GenBank/DDBJ whole genome shotgun (WGS) entry which is preliminary data.</text>
</comment>
<evidence type="ECO:0008006" key="3">
    <source>
        <dbReference type="Google" id="ProtNLM"/>
    </source>
</evidence>
<dbReference type="InterPro" id="IPR011990">
    <property type="entry name" value="TPR-like_helical_dom_sf"/>
</dbReference>
<proteinExistence type="predicted"/>
<gene>
    <name evidence="1" type="ORF">BDW59DRAFT_92006</name>
</gene>
<dbReference type="Pfam" id="PF13374">
    <property type="entry name" value="TPR_10"/>
    <property type="match status" value="1"/>
</dbReference>
<name>A0ABR4I7P8_9EURO</name>
<dbReference type="Proteomes" id="UP001610335">
    <property type="component" value="Unassembled WGS sequence"/>
</dbReference>